<evidence type="ECO:0000256" key="2">
    <source>
        <dbReference type="ARBA" id="ARBA00006906"/>
    </source>
</evidence>
<evidence type="ECO:0000313" key="7">
    <source>
        <dbReference type="Proteomes" id="UP000238137"/>
    </source>
</evidence>
<dbReference type="InterPro" id="IPR000887">
    <property type="entry name" value="Aldlse_KDPG_KHG"/>
</dbReference>
<name>A0A422R1I0_9RHOB</name>
<comment type="pathway">
    <text evidence="1">Carbohydrate acid metabolism.</text>
</comment>
<organism evidence="6 7">
    <name type="scientific">Paracoccus methylarcula</name>
    <dbReference type="NCBI Taxonomy" id="72022"/>
    <lineage>
        <taxon>Bacteria</taxon>
        <taxon>Pseudomonadati</taxon>
        <taxon>Pseudomonadota</taxon>
        <taxon>Alphaproteobacteria</taxon>
        <taxon>Rhodobacterales</taxon>
        <taxon>Paracoccaceae</taxon>
        <taxon>Paracoccus</taxon>
    </lineage>
</organism>
<dbReference type="SUPFAM" id="SSF51569">
    <property type="entry name" value="Aldolase"/>
    <property type="match status" value="1"/>
</dbReference>
<keyword evidence="4 6" id="KW-0456">Lyase</keyword>
<dbReference type="Pfam" id="PF01081">
    <property type="entry name" value="Aldolase"/>
    <property type="match status" value="1"/>
</dbReference>
<dbReference type="PANTHER" id="PTHR30246:SF1">
    <property type="entry name" value="2-DEHYDRO-3-DEOXY-6-PHOSPHOGALACTONATE ALDOLASE-RELATED"/>
    <property type="match status" value="1"/>
</dbReference>
<evidence type="ECO:0000256" key="5">
    <source>
        <dbReference type="ARBA" id="ARBA00023277"/>
    </source>
</evidence>
<dbReference type="OrthoDB" id="7204076at2"/>
<evidence type="ECO:0000313" key="6">
    <source>
        <dbReference type="EMBL" id="RNF36108.1"/>
    </source>
</evidence>
<sequence>MMDWNTGFKTCSLVAILRGVKPDEVEGIAEELIEAGFALIEVPLNSPQPYDSISRLTRRFADQAVIGAGTVLTAEQVARVEDAGGRLIIAPNFDPRVARAASDRGLIYGPGIGTVSEAFAALDAGAAFLKLFPAEMIPPVAVKAMRAVLPREAQLLPVGGIQPDNMAGYRAAGADGFGLGSALYKAGMTSEEVAKRAAGFMVALRAR</sequence>
<dbReference type="InterPro" id="IPR013785">
    <property type="entry name" value="Aldolase_TIM"/>
</dbReference>
<dbReference type="EC" id="4.1.2.21" evidence="6"/>
<protein>
    <submittedName>
        <fullName evidence="6">2-dehydro-3-deoxy-6-phosphogalactonate aldolase</fullName>
        <ecNumber evidence="6">4.1.2.21</ecNumber>
    </submittedName>
</protein>
<dbReference type="PANTHER" id="PTHR30246">
    <property type="entry name" value="2-KETO-3-DEOXY-6-PHOSPHOGLUCONATE ALDOLASE"/>
    <property type="match status" value="1"/>
</dbReference>
<accession>A0A422R1I0</accession>
<dbReference type="EMBL" id="PXNQ02000001">
    <property type="protein sequence ID" value="RNF36108.1"/>
    <property type="molecule type" value="Genomic_DNA"/>
</dbReference>
<dbReference type="Gene3D" id="3.20.20.70">
    <property type="entry name" value="Aldolase class I"/>
    <property type="match status" value="1"/>
</dbReference>
<dbReference type="NCBIfam" id="NF006600">
    <property type="entry name" value="PRK09140.1"/>
    <property type="match status" value="1"/>
</dbReference>
<proteinExistence type="inferred from homology"/>
<keyword evidence="7" id="KW-1185">Reference proteome</keyword>
<dbReference type="CDD" id="cd00452">
    <property type="entry name" value="KDPG_aldolase"/>
    <property type="match status" value="1"/>
</dbReference>
<comment type="caution">
    <text evidence="6">The sequence shown here is derived from an EMBL/GenBank/DDBJ whole genome shotgun (WGS) entry which is preliminary data.</text>
</comment>
<gene>
    <name evidence="6" type="ORF">A7A09_001515</name>
</gene>
<reference evidence="6" key="1">
    <citation type="submission" date="2018-05" db="EMBL/GenBank/DDBJ databases">
        <title>Reclassification of Methylarcula marina and Methylarcula terricola as Paracoccus methylarcula sp.nov., comb.nov. and Paracoccus terricola comb.nov.</title>
        <authorList>
            <person name="Shmareva M.N."/>
            <person name="Doronina N.V."/>
            <person name="Vasilenko O.V."/>
            <person name="Tarlachkov S.V."/>
            <person name="Trotsenko Y.A."/>
        </authorList>
    </citation>
    <scope>NUCLEOTIDE SEQUENCE [LARGE SCALE GENOMIC DNA]</scope>
    <source>
        <strain evidence="6">VKM B-2159</strain>
    </source>
</reference>
<dbReference type="AlphaFoldDB" id="A0A422R1I0"/>
<keyword evidence="5" id="KW-0119">Carbohydrate metabolism</keyword>
<evidence type="ECO:0000256" key="4">
    <source>
        <dbReference type="ARBA" id="ARBA00023239"/>
    </source>
</evidence>
<evidence type="ECO:0000256" key="3">
    <source>
        <dbReference type="ARBA" id="ARBA00011233"/>
    </source>
</evidence>
<dbReference type="Proteomes" id="UP000238137">
    <property type="component" value="Unassembled WGS sequence"/>
</dbReference>
<comment type="similarity">
    <text evidence="2">Belongs to the KHG/KDPG aldolase family.</text>
</comment>
<dbReference type="RefSeq" id="WP_106689669.1">
    <property type="nucleotide sequence ID" value="NZ_PXNQ02000001.1"/>
</dbReference>
<evidence type="ECO:0000256" key="1">
    <source>
        <dbReference type="ARBA" id="ARBA00004761"/>
    </source>
</evidence>
<dbReference type="GO" id="GO:0008674">
    <property type="term" value="F:2-dehydro-3-deoxy-6-phosphogalactonate aldolase activity"/>
    <property type="evidence" value="ECO:0007669"/>
    <property type="project" value="UniProtKB-EC"/>
</dbReference>
<comment type="subunit">
    <text evidence="3">Homotrimer.</text>
</comment>